<keyword evidence="3" id="KW-1185">Reference proteome</keyword>
<gene>
    <name evidence="2" type="ORF">EDD63_13320</name>
</gene>
<keyword evidence="1" id="KW-1133">Transmembrane helix</keyword>
<dbReference type="Proteomes" id="UP000294743">
    <property type="component" value="Unassembled WGS sequence"/>
</dbReference>
<dbReference type="EMBL" id="SODD01000033">
    <property type="protein sequence ID" value="TDW14737.1"/>
    <property type="molecule type" value="Genomic_DNA"/>
</dbReference>
<protein>
    <submittedName>
        <fullName evidence="2">Uncharacterized protein</fullName>
    </submittedName>
</protein>
<organism evidence="2 3">
    <name type="scientific">Breznakia blatticola</name>
    <dbReference type="NCBI Taxonomy" id="1754012"/>
    <lineage>
        <taxon>Bacteria</taxon>
        <taxon>Bacillati</taxon>
        <taxon>Bacillota</taxon>
        <taxon>Erysipelotrichia</taxon>
        <taxon>Erysipelotrichales</taxon>
        <taxon>Erysipelotrichaceae</taxon>
        <taxon>Breznakia</taxon>
    </lineage>
</organism>
<accession>A0A4R7ZB55</accession>
<comment type="caution">
    <text evidence="2">The sequence shown here is derived from an EMBL/GenBank/DDBJ whole genome shotgun (WGS) entry which is preliminary data.</text>
</comment>
<keyword evidence="1" id="KW-0472">Membrane</keyword>
<feature type="transmembrane region" description="Helical" evidence="1">
    <location>
        <begin position="12"/>
        <end position="31"/>
    </location>
</feature>
<keyword evidence="1" id="KW-0812">Transmembrane</keyword>
<reference evidence="2 3" key="1">
    <citation type="submission" date="2019-03" db="EMBL/GenBank/DDBJ databases">
        <title>Genomic Encyclopedia of Type Strains, Phase IV (KMG-IV): sequencing the most valuable type-strain genomes for metagenomic binning, comparative biology and taxonomic classification.</title>
        <authorList>
            <person name="Goeker M."/>
        </authorList>
    </citation>
    <scope>NUCLEOTIDE SEQUENCE [LARGE SCALE GENOMIC DNA]</scope>
    <source>
        <strain evidence="2 3">DSM 28867</strain>
    </source>
</reference>
<proteinExistence type="predicted"/>
<evidence type="ECO:0000313" key="3">
    <source>
        <dbReference type="Proteomes" id="UP000294743"/>
    </source>
</evidence>
<evidence type="ECO:0000256" key="1">
    <source>
        <dbReference type="SAM" id="Phobius"/>
    </source>
</evidence>
<dbReference type="AlphaFoldDB" id="A0A4R7ZB55"/>
<name>A0A4R7ZB55_9FIRM</name>
<sequence>MIQAILRYLMDMVSLCFFIGVGYIFFTFFRISNKED</sequence>
<evidence type="ECO:0000313" key="2">
    <source>
        <dbReference type="EMBL" id="TDW14737.1"/>
    </source>
</evidence>